<evidence type="ECO:0000256" key="5">
    <source>
        <dbReference type="SAM" id="Phobius"/>
    </source>
</evidence>
<feature type="transmembrane region" description="Helical" evidence="5">
    <location>
        <begin position="26"/>
        <end position="44"/>
    </location>
</feature>
<dbReference type="GO" id="GO:0016020">
    <property type="term" value="C:membrane"/>
    <property type="evidence" value="ECO:0007669"/>
    <property type="project" value="UniProtKB-SubCell"/>
</dbReference>
<sequence>MLRLSQTCLIAQIILAPLLLGGLRPWALAILAILTGIGVVAICLRAGPVQISKHVLYLWLGIGGLIGWSVLQSLAVWPLQAYPFNAPRIALVPNGWLNMAFYLIWLGGVLTLTALVARMQSHLTVIVARTLVVACALQVVLATSAELLGWQTTFWFAKQVHLGDWTGSFANRNAFGTLMAFGIVACLFLYHQTAASSRGKRLDQAGGWLALAMAFAASLTQSHSRLGFAMAIVGCALFVVLTPGEITNRLKRLLLTALGCIAIIGVVAVASPELWIRFIDLSRTDLIQRDDLWMTALHAISERPITGWGADGIAVVIAHFATPDLNANANWFSSHNLWLDSSLVFGVPTTLILLAAIVIAFVAAIANGKHRDTRALLIALLGMGLLGSVGDWVMVMPALILPVVMMAMTRLEATFATRRARPAPLGRAAQSPVPDRAG</sequence>
<feature type="transmembrane region" description="Helical" evidence="5">
    <location>
        <begin position="226"/>
        <end position="246"/>
    </location>
</feature>
<dbReference type="Pfam" id="PF04932">
    <property type="entry name" value="Wzy_C"/>
    <property type="match status" value="1"/>
</dbReference>
<dbReference type="Proteomes" id="UP000253061">
    <property type="component" value="Unassembled WGS sequence"/>
</dbReference>
<comment type="caution">
    <text evidence="7">The sequence shown here is derived from an EMBL/GenBank/DDBJ whole genome shotgun (WGS) entry which is preliminary data.</text>
</comment>
<name>A0A367V8G3_9PROT</name>
<feature type="transmembrane region" description="Helical" evidence="5">
    <location>
        <begin position="202"/>
        <end position="220"/>
    </location>
</feature>
<gene>
    <name evidence="7" type="ORF">TH6_12860</name>
</gene>
<evidence type="ECO:0000256" key="4">
    <source>
        <dbReference type="ARBA" id="ARBA00023136"/>
    </source>
</evidence>
<feature type="transmembrane region" description="Helical" evidence="5">
    <location>
        <begin position="131"/>
        <end position="150"/>
    </location>
</feature>
<proteinExistence type="predicted"/>
<keyword evidence="3 5" id="KW-1133">Transmembrane helix</keyword>
<accession>A0A367V8G3</accession>
<reference evidence="7 8" key="1">
    <citation type="submission" date="2014-07" db="EMBL/GenBank/DDBJ databases">
        <title>Draft genome sequence of Thalassospira profundimaris R8-17.</title>
        <authorList>
            <person name="Lai Q."/>
            <person name="Shao Z."/>
        </authorList>
    </citation>
    <scope>NUCLEOTIDE SEQUENCE [LARGE SCALE GENOMIC DNA]</scope>
    <source>
        <strain evidence="7 8">R8-17</strain>
    </source>
</reference>
<feature type="transmembrane region" description="Helical" evidence="5">
    <location>
        <begin position="170"/>
        <end position="190"/>
    </location>
</feature>
<dbReference type="EMBL" id="JPWB01000005">
    <property type="protein sequence ID" value="RCK21494.1"/>
    <property type="molecule type" value="Genomic_DNA"/>
</dbReference>
<evidence type="ECO:0000256" key="3">
    <source>
        <dbReference type="ARBA" id="ARBA00022989"/>
    </source>
</evidence>
<feature type="transmembrane region" description="Helical" evidence="5">
    <location>
        <begin position="56"/>
        <end position="79"/>
    </location>
</feature>
<keyword evidence="4 5" id="KW-0472">Membrane</keyword>
<evidence type="ECO:0000313" key="7">
    <source>
        <dbReference type="EMBL" id="RCK21494.1"/>
    </source>
</evidence>
<feature type="domain" description="O-antigen ligase-related" evidence="6">
    <location>
        <begin position="212"/>
        <end position="354"/>
    </location>
</feature>
<evidence type="ECO:0000256" key="2">
    <source>
        <dbReference type="ARBA" id="ARBA00022692"/>
    </source>
</evidence>
<dbReference type="AlphaFoldDB" id="A0A367V8G3"/>
<evidence type="ECO:0000256" key="1">
    <source>
        <dbReference type="ARBA" id="ARBA00004141"/>
    </source>
</evidence>
<evidence type="ECO:0000259" key="6">
    <source>
        <dbReference type="Pfam" id="PF04932"/>
    </source>
</evidence>
<feature type="transmembrane region" description="Helical" evidence="5">
    <location>
        <begin position="253"/>
        <end position="276"/>
    </location>
</feature>
<dbReference type="PANTHER" id="PTHR37422">
    <property type="entry name" value="TEICHURONIC ACID BIOSYNTHESIS PROTEIN TUAE"/>
    <property type="match status" value="1"/>
</dbReference>
<comment type="subcellular location">
    <subcellularLocation>
        <location evidence="1">Membrane</location>
        <topology evidence="1">Multi-pass membrane protein</topology>
    </subcellularLocation>
</comment>
<feature type="transmembrane region" description="Helical" evidence="5">
    <location>
        <begin position="343"/>
        <end position="365"/>
    </location>
</feature>
<feature type="transmembrane region" description="Helical" evidence="5">
    <location>
        <begin position="99"/>
        <end position="119"/>
    </location>
</feature>
<evidence type="ECO:0000313" key="8">
    <source>
        <dbReference type="Proteomes" id="UP000253061"/>
    </source>
</evidence>
<dbReference type="PANTHER" id="PTHR37422:SF13">
    <property type="entry name" value="LIPOPOLYSACCHARIDE BIOSYNTHESIS PROTEIN PA4999-RELATED"/>
    <property type="match status" value="1"/>
</dbReference>
<dbReference type="InterPro" id="IPR007016">
    <property type="entry name" value="O-antigen_ligase-rel_domated"/>
</dbReference>
<feature type="transmembrane region" description="Helical" evidence="5">
    <location>
        <begin position="377"/>
        <end position="401"/>
    </location>
</feature>
<organism evidence="7 8">
    <name type="scientific">Thalassospira profundimaris</name>
    <dbReference type="NCBI Taxonomy" id="502049"/>
    <lineage>
        <taxon>Bacteria</taxon>
        <taxon>Pseudomonadati</taxon>
        <taxon>Pseudomonadota</taxon>
        <taxon>Alphaproteobacteria</taxon>
        <taxon>Rhodospirillales</taxon>
        <taxon>Thalassospiraceae</taxon>
        <taxon>Thalassospira</taxon>
    </lineage>
</organism>
<keyword evidence="2 5" id="KW-0812">Transmembrane</keyword>
<dbReference type="InterPro" id="IPR051533">
    <property type="entry name" value="WaaL-like"/>
</dbReference>
<protein>
    <recommendedName>
        <fullName evidence="6">O-antigen ligase-related domain-containing protein</fullName>
    </recommendedName>
</protein>